<dbReference type="GO" id="GO:0015074">
    <property type="term" value="P:DNA integration"/>
    <property type="evidence" value="ECO:0007669"/>
    <property type="project" value="InterPro"/>
</dbReference>
<dbReference type="AlphaFoldDB" id="A0A813NM59"/>
<feature type="domain" description="Integrase catalytic" evidence="2">
    <location>
        <begin position="491"/>
        <end position="583"/>
    </location>
</feature>
<dbReference type="Pfam" id="PF00665">
    <property type="entry name" value="rve"/>
    <property type="match status" value="1"/>
</dbReference>
<evidence type="ECO:0000256" key="1">
    <source>
        <dbReference type="SAM" id="MobiDB-lite"/>
    </source>
</evidence>
<dbReference type="InterPro" id="IPR012337">
    <property type="entry name" value="RNaseH-like_sf"/>
</dbReference>
<feature type="region of interest" description="Disordered" evidence="1">
    <location>
        <begin position="1"/>
        <end position="26"/>
    </location>
</feature>
<reference evidence="3" key="1">
    <citation type="submission" date="2021-02" db="EMBL/GenBank/DDBJ databases">
        <authorList>
            <person name="Nowell W R."/>
        </authorList>
    </citation>
    <scope>NUCLEOTIDE SEQUENCE</scope>
</reference>
<organism evidence="3 4">
    <name type="scientific">Adineta steineri</name>
    <dbReference type="NCBI Taxonomy" id="433720"/>
    <lineage>
        <taxon>Eukaryota</taxon>
        <taxon>Metazoa</taxon>
        <taxon>Spiralia</taxon>
        <taxon>Gnathifera</taxon>
        <taxon>Rotifera</taxon>
        <taxon>Eurotatoria</taxon>
        <taxon>Bdelloidea</taxon>
        <taxon>Adinetida</taxon>
        <taxon>Adinetidae</taxon>
        <taxon>Adineta</taxon>
    </lineage>
</organism>
<dbReference type="InterPro" id="IPR036397">
    <property type="entry name" value="RNaseH_sf"/>
</dbReference>
<sequence>MDEANSNTMFKGYDENLSDSENPSADDVRTVQERFTQVLSQRYPFLRLEFDCGPLDEAIVSMISPDRRPLILYIHNDRSVATHIFCERVLCTDKIASCLDENFTIWPWDRTSDINYTGAHIRQLASYGNATIFKADYGVERSVSIKYLQQLEPWMYKVPRLTLHCSLVNIAKPRNGLLASTGDTIPTNYSFNQTYLPSNEDIKQTFKDFKYNQVIFCVDYFQASLYSQCHIYSYPYKSKYYHKITNNFPGGLFKYVNIVSLFDDRPFEHEFFLQIARSFPYMKKLTVDHHKAQTNKQCRKSKNENITIREYHHLTLLSLEAAHEDYLEEFLLDTKIYLSNGVNLLANYETLKKQADQHINSLNIKFQEKAVITNKMNEKIIACLQNNLSSTENNSRFISWCRNSFALRVIGTRQFLCDIKFGKPILLYENMYDIYKKIHTETAHGGRDKCLDSLLINYSWFNKDLLQIFLKNCSSCQKRKSILKPMLSKPIIALDYFTKFCWARALQHKESREVYHCVREIFFMFGPPRIFQSDNGREFTNELINSLQIDFPNMRIVHGRPRHPQTQGLIGRANAILTDALGK</sequence>
<dbReference type="EMBL" id="CAJNOE010000016">
    <property type="protein sequence ID" value="CAF0735718.1"/>
    <property type="molecule type" value="Genomic_DNA"/>
</dbReference>
<dbReference type="Gene3D" id="3.40.30.10">
    <property type="entry name" value="Glutaredoxin"/>
    <property type="match status" value="1"/>
</dbReference>
<dbReference type="PROSITE" id="PS50994">
    <property type="entry name" value="INTEGRASE"/>
    <property type="match status" value="1"/>
</dbReference>
<evidence type="ECO:0000313" key="3">
    <source>
        <dbReference type="EMBL" id="CAF0735718.1"/>
    </source>
</evidence>
<dbReference type="SMART" id="SM00594">
    <property type="entry name" value="UAS"/>
    <property type="match status" value="1"/>
</dbReference>
<dbReference type="Pfam" id="PF21021">
    <property type="entry name" value="FAF1"/>
    <property type="match status" value="1"/>
</dbReference>
<protein>
    <recommendedName>
        <fullName evidence="2">Integrase catalytic domain-containing protein</fullName>
    </recommendedName>
</protein>
<dbReference type="InterPro" id="IPR006577">
    <property type="entry name" value="UAS"/>
</dbReference>
<accession>A0A813NM59</accession>
<evidence type="ECO:0000313" key="4">
    <source>
        <dbReference type="Proteomes" id="UP000663860"/>
    </source>
</evidence>
<dbReference type="GO" id="GO:0003676">
    <property type="term" value="F:nucleic acid binding"/>
    <property type="evidence" value="ECO:0007669"/>
    <property type="project" value="InterPro"/>
</dbReference>
<dbReference type="Gene3D" id="3.30.420.10">
    <property type="entry name" value="Ribonuclease H-like superfamily/Ribonuclease H"/>
    <property type="match status" value="1"/>
</dbReference>
<comment type="caution">
    <text evidence="3">The sequence shown here is derived from an EMBL/GenBank/DDBJ whole genome shotgun (WGS) entry which is preliminary data.</text>
</comment>
<dbReference type="InterPro" id="IPR049483">
    <property type="entry name" value="FAF1_2-like_UAS"/>
</dbReference>
<dbReference type="Proteomes" id="UP000663860">
    <property type="component" value="Unassembled WGS sequence"/>
</dbReference>
<name>A0A813NM59_9BILA</name>
<gene>
    <name evidence="3" type="ORF">IZO911_LOCUS3202</name>
</gene>
<evidence type="ECO:0000259" key="2">
    <source>
        <dbReference type="PROSITE" id="PS50994"/>
    </source>
</evidence>
<proteinExistence type="predicted"/>
<dbReference type="SUPFAM" id="SSF53098">
    <property type="entry name" value="Ribonuclease H-like"/>
    <property type="match status" value="1"/>
</dbReference>
<dbReference type="InterPro" id="IPR001584">
    <property type="entry name" value="Integrase_cat-core"/>
</dbReference>